<gene>
    <name evidence="1" type="ORF">AB1Y20_014759</name>
</gene>
<reference evidence="1 2" key="1">
    <citation type="journal article" date="2024" name="Science">
        <title>Giant polyketide synthase enzymes in the biosynthesis of giant marine polyether toxins.</title>
        <authorList>
            <person name="Fallon T.R."/>
            <person name="Shende V.V."/>
            <person name="Wierzbicki I.H."/>
            <person name="Pendleton A.L."/>
            <person name="Watervoot N.F."/>
            <person name="Auber R.P."/>
            <person name="Gonzalez D.J."/>
            <person name="Wisecaver J.H."/>
            <person name="Moore B.S."/>
        </authorList>
    </citation>
    <scope>NUCLEOTIDE SEQUENCE [LARGE SCALE GENOMIC DNA]</scope>
    <source>
        <strain evidence="1 2">12B1</strain>
    </source>
</reference>
<keyword evidence="2" id="KW-1185">Reference proteome</keyword>
<protein>
    <recommendedName>
        <fullName evidence="3">Sulfotransferase</fullName>
    </recommendedName>
</protein>
<dbReference type="AlphaFoldDB" id="A0AB34IDU1"/>
<accession>A0AB34IDU1</accession>
<organism evidence="1 2">
    <name type="scientific">Prymnesium parvum</name>
    <name type="common">Toxic golden alga</name>
    <dbReference type="NCBI Taxonomy" id="97485"/>
    <lineage>
        <taxon>Eukaryota</taxon>
        <taxon>Haptista</taxon>
        <taxon>Haptophyta</taxon>
        <taxon>Prymnesiophyceae</taxon>
        <taxon>Prymnesiales</taxon>
        <taxon>Prymnesiaceae</taxon>
        <taxon>Prymnesium</taxon>
    </lineage>
</organism>
<sequence>MWQALAAEACVTSRVLMLTSPRSGSSWLMSLVADRTRDSVLPLFELLNPGFPLAHLNIFDPSLFKLVKGALSAAFLAPLYAEGSEMHDRLARGDLNAVRDSSSSPNKTLHLGVKIAENVGATLQIVEGCARRLGRRAILLKVMLDVVHDRSFKAWVESASTEECTTLLFLQRNFFFIFSSLYKVDECEGGDFRVANYTECRPEVRLTQLEYFFTQHLALVAFIRGLVGDEVLRPPFARAATPRRAGAVAVAYEEVSSLEDDAAADLVFERLRIAGSDVRPSREKMAGNSTYMVQDSSGTLAARVANYDEVRALYERKLVHLCTPLFGHNCTKEPIFEFPA</sequence>
<dbReference type="EMBL" id="JBGBPQ010000030">
    <property type="protein sequence ID" value="KAL1496138.1"/>
    <property type="molecule type" value="Genomic_DNA"/>
</dbReference>
<dbReference type="Proteomes" id="UP001515480">
    <property type="component" value="Unassembled WGS sequence"/>
</dbReference>
<comment type="caution">
    <text evidence="1">The sequence shown here is derived from an EMBL/GenBank/DDBJ whole genome shotgun (WGS) entry which is preliminary data.</text>
</comment>
<evidence type="ECO:0000313" key="1">
    <source>
        <dbReference type="EMBL" id="KAL1496138.1"/>
    </source>
</evidence>
<evidence type="ECO:0008006" key="3">
    <source>
        <dbReference type="Google" id="ProtNLM"/>
    </source>
</evidence>
<evidence type="ECO:0000313" key="2">
    <source>
        <dbReference type="Proteomes" id="UP001515480"/>
    </source>
</evidence>
<proteinExistence type="predicted"/>
<name>A0AB34IDU1_PRYPA</name>